<dbReference type="RefSeq" id="XP_001416146.1">
    <property type="nucleotide sequence ID" value="XM_001416109.1"/>
</dbReference>
<organism evidence="6 7">
    <name type="scientific">Ostreococcus lucimarinus (strain CCE9901)</name>
    <dbReference type="NCBI Taxonomy" id="436017"/>
    <lineage>
        <taxon>Eukaryota</taxon>
        <taxon>Viridiplantae</taxon>
        <taxon>Chlorophyta</taxon>
        <taxon>Mamiellophyceae</taxon>
        <taxon>Mamiellales</taxon>
        <taxon>Bathycoccaceae</taxon>
        <taxon>Ostreococcus</taxon>
    </lineage>
</organism>
<comment type="subunit">
    <text evidence="5">V-ATPase is a heteromultimeric enzyme made up of two complexes: the ATP-hydrolytic V1 complex and the proton translocation V0 complex.</text>
</comment>
<evidence type="ECO:0000313" key="7">
    <source>
        <dbReference type="Proteomes" id="UP000001568"/>
    </source>
</evidence>
<dbReference type="InterPro" id="IPR044911">
    <property type="entry name" value="V-type_ATPase_csu/dsu_dom_3"/>
</dbReference>
<dbReference type="InterPro" id="IPR035067">
    <property type="entry name" value="V-type_ATPase_csu/dsu"/>
</dbReference>
<dbReference type="Gene3D" id="1.20.1690.10">
    <property type="entry name" value="V-type ATP synthase subunit C domain"/>
    <property type="match status" value="2"/>
</dbReference>
<keyword evidence="7" id="KW-1185">Reference proteome</keyword>
<dbReference type="HOGENOM" id="CLU_051277_0_0_1"/>
<dbReference type="Pfam" id="PF01992">
    <property type="entry name" value="vATP-synt_AC39"/>
    <property type="match status" value="1"/>
</dbReference>
<proteinExistence type="inferred from homology"/>
<evidence type="ECO:0000256" key="5">
    <source>
        <dbReference type="PIRNR" id="PIRNR018497"/>
    </source>
</evidence>
<accession>A4RT27</accession>
<evidence type="ECO:0000256" key="1">
    <source>
        <dbReference type="ARBA" id="ARBA00006709"/>
    </source>
</evidence>
<reference evidence="6 7" key="1">
    <citation type="journal article" date="2007" name="Proc. Natl. Acad. Sci. U.S.A.">
        <title>The tiny eukaryote Ostreococcus provides genomic insights into the paradox of plankton speciation.</title>
        <authorList>
            <person name="Palenik B."/>
            <person name="Grimwood J."/>
            <person name="Aerts A."/>
            <person name="Rouze P."/>
            <person name="Salamov A."/>
            <person name="Putnam N."/>
            <person name="Dupont C."/>
            <person name="Jorgensen R."/>
            <person name="Derelle E."/>
            <person name="Rombauts S."/>
            <person name="Zhou K."/>
            <person name="Otillar R."/>
            <person name="Merchant S.S."/>
            <person name="Podell S."/>
            <person name="Gaasterland T."/>
            <person name="Napoli C."/>
            <person name="Gendler K."/>
            <person name="Manuell A."/>
            <person name="Tai V."/>
            <person name="Vallon O."/>
            <person name="Piganeau G."/>
            <person name="Jancek S."/>
            <person name="Heijde M."/>
            <person name="Jabbari K."/>
            <person name="Bowler C."/>
            <person name="Lohr M."/>
            <person name="Robbens S."/>
            <person name="Werner G."/>
            <person name="Dubchak I."/>
            <person name="Pazour G.J."/>
            <person name="Ren Q."/>
            <person name="Paulsen I."/>
            <person name="Delwiche C."/>
            <person name="Schmutz J."/>
            <person name="Rokhsar D."/>
            <person name="Van de Peer Y."/>
            <person name="Moreau H."/>
            <person name="Grigoriev I.V."/>
        </authorList>
    </citation>
    <scope>NUCLEOTIDE SEQUENCE [LARGE SCALE GENOMIC DNA]</scope>
    <source>
        <strain evidence="6 7">CCE9901</strain>
    </source>
</reference>
<dbReference type="KEGG" id="olu:OSTLU_119494"/>
<dbReference type="GO" id="GO:0033179">
    <property type="term" value="C:proton-transporting V-type ATPase, V0 domain"/>
    <property type="evidence" value="ECO:0007669"/>
    <property type="project" value="InterPro"/>
</dbReference>
<dbReference type="PIRSF" id="PIRSF018497">
    <property type="entry name" value="V-ATP_synth_D"/>
    <property type="match status" value="1"/>
</dbReference>
<gene>
    <name evidence="6" type="primary">VaoD</name>
    <name evidence="6" type="ORF">OSTLU_119494</name>
</gene>
<evidence type="ECO:0000256" key="4">
    <source>
        <dbReference type="ARBA" id="ARBA00023065"/>
    </source>
</evidence>
<dbReference type="eggNOG" id="KOG2957">
    <property type="taxonomic scope" value="Eukaryota"/>
</dbReference>
<protein>
    <recommendedName>
        <fullName evidence="5">V-type proton ATPase subunit</fullName>
    </recommendedName>
</protein>
<evidence type="ECO:0000256" key="2">
    <source>
        <dbReference type="ARBA" id="ARBA00022448"/>
    </source>
</evidence>
<dbReference type="AlphaFoldDB" id="A4RT27"/>
<dbReference type="GO" id="GO:0046961">
    <property type="term" value="F:proton-transporting ATPase activity, rotational mechanism"/>
    <property type="evidence" value="ECO:0007669"/>
    <property type="project" value="InterPro"/>
</dbReference>
<dbReference type="EMBL" id="CP000582">
    <property type="protein sequence ID" value="ABO94439.1"/>
    <property type="molecule type" value="Genomic_DNA"/>
</dbReference>
<name>A4RT27_OSTLU</name>
<comment type="similarity">
    <text evidence="1 5">Belongs to the V-ATPase V0D/AC39 subunit family.</text>
</comment>
<dbReference type="InterPro" id="IPR036079">
    <property type="entry name" value="ATPase_csu/dsu_sf"/>
</dbReference>
<sequence>MFNAKNGFSEAHVRGCQTKRLTKQNYAELSRCDTLEDIKTYLQTMSDYSEYVRDLQAPVRPVDIIECCRKRQIAEFNICCQQASSPLSNFLEYLTYGYMIDNLVLALNGMLRGRTTEAILEKCSPIGFFDSLSAVVVSSSVQELYRLALVDTPLASYFSSSIKAEDLDELNIELIRNVLYKEYLQDFMVFCNKMDQNTRQLMEKLLSMEADRHAIRITLNSFGTELSKADRRNLYTNFGTMYPDGFARLANCETVDEVKRILVAYPEFRELTKSDDPHYIDRGLRVLELEACGQALDEQFNFAIFYAFVKFQENEINNLMWLTECVAQRQKSSLGEGIVYIQ</sequence>
<dbReference type="Gramene" id="ABO94439">
    <property type="protein sequence ID" value="ABO94439"/>
    <property type="gene ID" value="OSTLU_119494"/>
</dbReference>
<dbReference type="OMA" id="MTYGYMI"/>
<dbReference type="GeneID" id="5000239"/>
<dbReference type="InterPro" id="IPR016727">
    <property type="entry name" value="ATPase_V0-cplx_dsu"/>
</dbReference>
<dbReference type="InterPro" id="IPR002843">
    <property type="entry name" value="ATPase_V0-cplx_csu/dsu"/>
</dbReference>
<dbReference type="Proteomes" id="UP000001568">
    <property type="component" value="Chromosome 2"/>
</dbReference>
<dbReference type="Gene3D" id="1.10.132.50">
    <property type="entry name" value="ATP synthase (C/AC39) subunit, domain 3"/>
    <property type="match status" value="1"/>
</dbReference>
<comment type="function">
    <text evidence="5">Subunit of the V0 complex of vacuolar(H+)-ATPase (V-ATPase), a multisubunit enzyme composed of a peripheral complex (V1) that hydrolyzes ATP and a membrane integral complex (V0) that translocates protons. V-ATPase is responsible for acidifying and maintaining the pH of intracellular compartments and in some cell types, is targeted to the plasma membrane, where it is responsible for acidifying the extracellular environment.</text>
</comment>
<keyword evidence="3 5" id="KW-0375">Hydrogen ion transport</keyword>
<dbReference type="PANTHER" id="PTHR11028">
    <property type="entry name" value="VACUOLAR ATP SYNTHASE SUBUNIT AC39"/>
    <property type="match status" value="1"/>
</dbReference>
<dbReference type="OrthoDB" id="10250083at2759"/>
<dbReference type="STRING" id="436017.A4RT27"/>
<keyword evidence="4 5" id="KW-0406">Ion transport</keyword>
<dbReference type="SUPFAM" id="SSF103486">
    <property type="entry name" value="V-type ATP synthase subunit C"/>
    <property type="match status" value="1"/>
</dbReference>
<evidence type="ECO:0000313" key="6">
    <source>
        <dbReference type="EMBL" id="ABO94439.1"/>
    </source>
</evidence>
<evidence type="ECO:0000256" key="3">
    <source>
        <dbReference type="ARBA" id="ARBA00022781"/>
    </source>
</evidence>
<keyword evidence="2 5" id="KW-0813">Transport</keyword>